<reference evidence="2 3" key="1">
    <citation type="submission" date="2014-01" db="EMBL/GenBank/DDBJ databases">
        <authorList>
            <person name="Zuccon D."/>
        </authorList>
    </citation>
    <scope>NUCLEOTIDE SEQUENCE [LARGE SCALE GENOMIC DNA]</scope>
    <source>
        <strain evidence="2 3">Y31</strain>
    </source>
</reference>
<dbReference type="EMBL" id="JACI01000002">
    <property type="protein sequence ID" value="OAQ14976.1"/>
    <property type="molecule type" value="Genomic_DNA"/>
</dbReference>
<dbReference type="AlphaFoldDB" id="A0A179CYJ4"/>
<sequence length="433" mass="49677">MARNSDDIAHLDEVTVVGRNERPDRGEIELHKNDKDDYLVRPTRPNPKPKPAPEAKQPIEPPERIDKVYAGFPTGKGFYLVLHEYKDTVVGHTNIEFVHNAKRDGWFGANIDKIKLGNITGGIKEEYKDSQERIRRNKNHSYKIIEVSEKEYYNALIYSRNLANKSKNNQGDYDLIGKAHNCVDFVMDTLKKANIKNSEKLVADFMKGSTLANGYAEVKALKVTGMEENTAYNKVFSDNSEFKQFKHIHHNDIPRFISEYSGDASFNAVIITGDSKNTTYNADISKHRNMIITDKGGQDTLNIQNVKGMLLFRKLGEDLAILDSKSQNRITIQDWFKEKEVITETRWRGGRKRYYETRIIGEKDVTNQYKIEKITLNGTKSLSYDKVDKLVEAMAMFNDNGRFNIPESIGPGIPNPAIFPRYHYIQTAWEEIK</sequence>
<comment type="caution">
    <text evidence="2">The sequence shown here is derived from an EMBL/GenBank/DDBJ whole genome shotgun (WGS) entry which is preliminary data.</text>
</comment>
<accession>A0A179CYJ4</accession>
<gene>
    <name evidence="2" type="ORF">F480_10855</name>
</gene>
<organism evidence="2 3">
    <name type="scientific">Bibersteinia trehalosi Y31</name>
    <dbReference type="NCBI Taxonomy" id="1261658"/>
    <lineage>
        <taxon>Bacteria</taxon>
        <taxon>Pseudomonadati</taxon>
        <taxon>Pseudomonadota</taxon>
        <taxon>Gammaproteobacteria</taxon>
        <taxon>Pasteurellales</taxon>
        <taxon>Pasteurellaceae</taxon>
        <taxon>Bibersteinia</taxon>
    </lineage>
</organism>
<dbReference type="PATRIC" id="fig|1261658.3.peg.2172"/>
<feature type="region of interest" description="Disordered" evidence="1">
    <location>
        <begin position="1"/>
        <end position="63"/>
    </location>
</feature>
<proteinExistence type="predicted"/>
<name>A0A179CYJ4_BIBTR</name>
<dbReference type="RefSeq" id="WP_064319018.1">
    <property type="nucleotide sequence ID" value="NZ_JACI01000002.1"/>
</dbReference>
<evidence type="ECO:0000313" key="3">
    <source>
        <dbReference type="Proteomes" id="UP000078358"/>
    </source>
</evidence>
<dbReference type="Proteomes" id="UP000078358">
    <property type="component" value="Unassembled WGS sequence"/>
</dbReference>
<feature type="compositionally biased region" description="Basic and acidic residues" evidence="1">
    <location>
        <begin position="1"/>
        <end position="39"/>
    </location>
</feature>
<evidence type="ECO:0000313" key="2">
    <source>
        <dbReference type="EMBL" id="OAQ14976.1"/>
    </source>
</evidence>
<evidence type="ECO:0000256" key="1">
    <source>
        <dbReference type="SAM" id="MobiDB-lite"/>
    </source>
</evidence>
<protein>
    <submittedName>
        <fullName evidence="2">Uncharacterized protein</fullName>
    </submittedName>
</protein>